<dbReference type="EMBL" id="CP060412">
    <property type="protein sequence ID" value="QNK01051.1"/>
    <property type="molecule type" value="Genomic_DNA"/>
</dbReference>
<evidence type="ECO:0000313" key="2">
    <source>
        <dbReference type="EMBL" id="QNK01051.1"/>
    </source>
</evidence>
<protein>
    <recommendedName>
        <fullName evidence="4">Glycosyltransferase RgtA/B/C/D-like domain-containing protein</fullName>
    </recommendedName>
</protein>
<keyword evidence="1" id="KW-0472">Membrane</keyword>
<feature type="transmembrane region" description="Helical" evidence="1">
    <location>
        <begin position="309"/>
        <end position="328"/>
    </location>
</feature>
<feature type="transmembrane region" description="Helical" evidence="1">
    <location>
        <begin position="71"/>
        <end position="99"/>
    </location>
</feature>
<sequence>MPGSSSIPAVAIIILLLLTVALPRLMLSGGLPTTDEGFQAYYAQIMHASMAAGRGLPDAGPLMLYPLLGSWVFAFGVNPMVALRLLDLLFAVASGYAFFRVIELESRSRWGSILIAGLFLFTMNLTVFIQYGYKNSIHAAYLPLFAALWLGLRAPEVTRAGRWLSIGALVSLAVLLRETFLPFIALGGATVLISRGTRACIQFVAGAFAVGVLITVSILAARGGVAALLGAYKDAGLVYSSIADQRITFFLNSGGQALGESAMPVLVAVLGLVVVLVRKARGGSSSGLPRSAFWICAALLPMVEPATKIGFPYHFGVCLVGLAGLAALGWRELSKIGSPLVLHLAAAVVTAAFAIQVIPRLASYAAAWPQTREVLIAASSGQWPESLTDKSNYLLSAAVIRQLTPPGASIAISGFMYSLYPLTGHVPATPGLANLSATFITLGHSSDRLREALLRCPPDVVMTTSRTDWPGSSEIRAAVRETGIYEEVGEIPSSTSRQYGNFGGAIFRAKKHNACRD</sequence>
<reference evidence="2 3" key="1">
    <citation type="submission" date="2020-08" db="EMBL/GenBank/DDBJ databases">
        <title>Dyella sp. G9 isolated from forest soil.</title>
        <authorList>
            <person name="Fu J."/>
            <person name="Qiu L."/>
        </authorList>
    </citation>
    <scope>NUCLEOTIDE SEQUENCE [LARGE SCALE GENOMIC DNA]</scope>
    <source>
        <strain evidence="2 3">G9</strain>
    </source>
</reference>
<organism evidence="2 3">
    <name type="scientific">Dyella telluris</name>
    <dbReference type="NCBI Taxonomy" id="2763498"/>
    <lineage>
        <taxon>Bacteria</taxon>
        <taxon>Pseudomonadati</taxon>
        <taxon>Pseudomonadota</taxon>
        <taxon>Gammaproteobacteria</taxon>
        <taxon>Lysobacterales</taxon>
        <taxon>Rhodanobacteraceae</taxon>
        <taxon>Dyella</taxon>
    </lineage>
</organism>
<evidence type="ECO:0000313" key="3">
    <source>
        <dbReference type="Proteomes" id="UP000515873"/>
    </source>
</evidence>
<keyword evidence="1" id="KW-1133">Transmembrane helix</keyword>
<evidence type="ECO:0000256" key="1">
    <source>
        <dbReference type="SAM" id="Phobius"/>
    </source>
</evidence>
<keyword evidence="3" id="KW-1185">Reference proteome</keyword>
<accession>A0A7G8Q2P3</accession>
<feature type="transmembrane region" description="Helical" evidence="1">
    <location>
        <begin position="199"/>
        <end position="221"/>
    </location>
</feature>
<dbReference type="Proteomes" id="UP000515873">
    <property type="component" value="Chromosome"/>
</dbReference>
<keyword evidence="1" id="KW-0812">Transmembrane</keyword>
<feature type="transmembrane region" description="Helical" evidence="1">
    <location>
        <begin position="340"/>
        <end position="358"/>
    </location>
</feature>
<evidence type="ECO:0008006" key="4">
    <source>
        <dbReference type="Google" id="ProtNLM"/>
    </source>
</evidence>
<gene>
    <name evidence="2" type="ORF">H8F01_18585</name>
</gene>
<dbReference type="KEGG" id="dtl:H8F01_18585"/>
<feature type="transmembrane region" description="Helical" evidence="1">
    <location>
        <begin position="163"/>
        <end position="187"/>
    </location>
</feature>
<feature type="transmembrane region" description="Helical" evidence="1">
    <location>
        <begin position="7"/>
        <end position="27"/>
    </location>
</feature>
<proteinExistence type="predicted"/>
<dbReference type="RefSeq" id="WP_187056515.1">
    <property type="nucleotide sequence ID" value="NZ_CP060412.1"/>
</dbReference>
<name>A0A7G8Q2P3_9GAMM</name>
<feature type="transmembrane region" description="Helical" evidence="1">
    <location>
        <begin position="261"/>
        <end position="280"/>
    </location>
</feature>
<dbReference type="AlphaFoldDB" id="A0A7G8Q2P3"/>
<feature type="transmembrane region" description="Helical" evidence="1">
    <location>
        <begin position="111"/>
        <end position="133"/>
    </location>
</feature>